<sequence>MHAKYQEEKPESSQRWRRNIIVEIDEFETINLPQNDDTLFDFQVDVQSVNIYDNKDRFKKKLIHPKKQSQYEKITIQSMAQQQRKQQQTHQQNQIKDLWSEEGNQKNVLRTEARAFITPHPGIIIQSLIQRYIMNFWMMQQKQKLDRTRDYKMKRQKQRKAKKSEKKETQNMIEIQKFHRKEAIDRLIEKKS</sequence>
<feature type="compositionally biased region" description="Basic residues" evidence="1">
    <location>
        <begin position="154"/>
        <end position="164"/>
    </location>
</feature>
<gene>
    <name evidence="2" type="ORF">POCTA_138.1.T0080168</name>
</gene>
<name>A0A8S1SC40_PAROT</name>
<dbReference type="AlphaFoldDB" id="A0A8S1SC40"/>
<dbReference type="OrthoDB" id="5072at2759"/>
<feature type="region of interest" description="Disordered" evidence="1">
    <location>
        <begin position="145"/>
        <end position="175"/>
    </location>
</feature>
<organism evidence="2 3">
    <name type="scientific">Paramecium octaurelia</name>
    <dbReference type="NCBI Taxonomy" id="43137"/>
    <lineage>
        <taxon>Eukaryota</taxon>
        <taxon>Sar</taxon>
        <taxon>Alveolata</taxon>
        <taxon>Ciliophora</taxon>
        <taxon>Intramacronucleata</taxon>
        <taxon>Oligohymenophorea</taxon>
        <taxon>Peniculida</taxon>
        <taxon>Parameciidae</taxon>
        <taxon>Paramecium</taxon>
    </lineage>
</organism>
<comment type="caution">
    <text evidence="2">The sequence shown here is derived from an EMBL/GenBank/DDBJ whole genome shotgun (WGS) entry which is preliminary data.</text>
</comment>
<evidence type="ECO:0000313" key="2">
    <source>
        <dbReference type="EMBL" id="CAD8137057.1"/>
    </source>
</evidence>
<keyword evidence="3" id="KW-1185">Reference proteome</keyword>
<accession>A0A8S1SC40</accession>
<reference evidence="2" key="1">
    <citation type="submission" date="2021-01" db="EMBL/GenBank/DDBJ databases">
        <authorList>
            <consortium name="Genoscope - CEA"/>
            <person name="William W."/>
        </authorList>
    </citation>
    <scope>NUCLEOTIDE SEQUENCE</scope>
</reference>
<proteinExistence type="predicted"/>
<dbReference type="Proteomes" id="UP000683925">
    <property type="component" value="Unassembled WGS sequence"/>
</dbReference>
<dbReference type="EMBL" id="CAJJDP010000007">
    <property type="protein sequence ID" value="CAD8137057.1"/>
    <property type="molecule type" value="Genomic_DNA"/>
</dbReference>
<evidence type="ECO:0000313" key="3">
    <source>
        <dbReference type="Proteomes" id="UP000683925"/>
    </source>
</evidence>
<evidence type="ECO:0000256" key="1">
    <source>
        <dbReference type="SAM" id="MobiDB-lite"/>
    </source>
</evidence>
<protein>
    <submittedName>
        <fullName evidence="2">Uncharacterized protein</fullName>
    </submittedName>
</protein>